<feature type="compositionally biased region" description="Low complexity" evidence="1">
    <location>
        <begin position="1"/>
        <end position="23"/>
    </location>
</feature>
<feature type="region of interest" description="Disordered" evidence="1">
    <location>
        <begin position="1"/>
        <end position="36"/>
    </location>
</feature>
<protein>
    <submittedName>
        <fullName evidence="2">Uncharacterized protein</fullName>
    </submittedName>
</protein>
<gene>
    <name evidence="2" type="ORF">HYFRA_00006174</name>
</gene>
<dbReference type="PRINTS" id="PR01217">
    <property type="entry name" value="PRICHEXTENSN"/>
</dbReference>
<dbReference type="PANTHER" id="PTHR24216">
    <property type="entry name" value="PAXILLIN-RELATED"/>
    <property type="match status" value="1"/>
</dbReference>
<dbReference type="Proteomes" id="UP000696280">
    <property type="component" value="Unassembled WGS sequence"/>
</dbReference>
<feature type="region of interest" description="Disordered" evidence="1">
    <location>
        <begin position="1343"/>
        <end position="1363"/>
    </location>
</feature>
<feature type="region of interest" description="Disordered" evidence="1">
    <location>
        <begin position="967"/>
        <end position="1212"/>
    </location>
</feature>
<dbReference type="EMBL" id="CAJVRL010000115">
    <property type="protein sequence ID" value="CAG8961637.1"/>
    <property type="molecule type" value="Genomic_DNA"/>
</dbReference>
<evidence type="ECO:0000313" key="3">
    <source>
        <dbReference type="Proteomes" id="UP000696280"/>
    </source>
</evidence>
<feature type="compositionally biased region" description="Basic and acidic residues" evidence="1">
    <location>
        <begin position="969"/>
        <end position="986"/>
    </location>
</feature>
<sequence length="1462" mass="167860">MASSNSRPSKSAPSKSRPSISRRSTTKSRDIDSILTPPSRFDELREQELILARRLRTNREIIRHTTWNNVIQQIKSDRAIQGEDGEKTDDTVTRHKKPIQFFNFGPFDTAIACHKLAIANGGAFLPVHVVDPRGIPSPLAPGIYPSSLPKIKERCDAFGRKYRDGASNPEVWLSWKRAYDLWNNFYIEGRVNPEWLKEQLEWVKTQRGGPKRRRFLGPPKATKDMQVYEEGKVCLEHELPIPMEGTKWVRSAEPPQMREVEYGIEERPTGRKIKKKRQKIIMNEQATKMAPLYDYPVERMIFERTQPLPRKGGVEDTGVKITKLKYEKIARQPLEIKTPEGKLVTIFAPWIEEQPDPDRGPEVEWEEYEVDELEEVPVKRQALVPVWELVDIIPDVPPTVGDEEDADKDVWPTEFPDYDESVNGGFEALKKYDDDRKLEERTNNTVWRPRRIGETKDEINAIDEQRNRASMEENIDNSFRAMTEFEVDGGVDCALEPFPALRWVDIYIRHKRGVFRKRKIWDRVTGTVFNLPTEPLSMDTDVDLDKRKPPPRNHATDIFPLDIRRVRVHDPNAAPEPPLTNDDEEEVQIEGLEALQTVRSMEPDDPWWVTDEQMMLRDMPPRRWPMAKGHGRDGELLPWDDWDWRQHREYDEKGLYRYFATNLQRGCLRINGVEVKEGQVVGPLPEFAIIECPGGQIAFWHGRKGRMYGDEGGLDLSEQLKQWEILRQQTVWKYAGMSAGEVWLEKIVDRLKREEAGAEGEDDDDFWNGIKEWEKSDSLPEDTPFQTVGKIKPGRDYDITTAFSNPRRPVDTENQEVTKPIEIDDNPLPDNERLRVPYVFPSPEDELKHLAITNVEFGKKIREILRDPTRQPQGEAFWPGTAIPRNFPRKGTVRSKVIEDGWRKSREDIVRVQKEYVRIMRIELESKKRTFSEDSSAQNEGSKRRRLEDDKSALVSRPEWMDELAAISDEQRRQRDKLKEDDKVERLMQNNPNLDRKDLVRRLRKEKKREADELEQLRKEENKKRRRSKQPDIDAARPYIAALLESMPKATPTPRRSSVEKIASKTPKPVKTPVIAEVPGLPRTIEPTKTQSATKSAGRKVIDANDGQEVNKSPSKKSPTKQPVPVPRSPTKSARPVQKSPTKQPAPTQKSPPKKPVPSPKSPTKQPAPTQKSPPKKPVPSPKSPTKKSPKINITKLPPTARPLSSGKKLPTRINRRYPANLLPIKLKQFQEWDNIFETEGALGEVWQTTLATDETLSTWYIEYTTYHEPEKMGSPTETNFRNGLRDNFKARAQAAGVKPDEFARSEGYKSIEDWIDKEVGQQNNPVSSGLYPNLDGGIYMTPGSITAPRRGSKATKQNTTTRAMAERAVEIGLEAEARLVGESVEDYLDDIGKTREQYSAPVLGGIVDVEDSQDKETQDKTYKDNMAWILAGQNFERQVEFLEESPLPDPKAENGQIYAEI</sequence>
<accession>A0A9N9LCE7</accession>
<evidence type="ECO:0000313" key="2">
    <source>
        <dbReference type="EMBL" id="CAG8961637.1"/>
    </source>
</evidence>
<name>A0A9N9LCE7_9HELO</name>
<proteinExistence type="predicted"/>
<organism evidence="2 3">
    <name type="scientific">Hymenoscyphus fraxineus</name>
    <dbReference type="NCBI Taxonomy" id="746836"/>
    <lineage>
        <taxon>Eukaryota</taxon>
        <taxon>Fungi</taxon>
        <taxon>Dikarya</taxon>
        <taxon>Ascomycota</taxon>
        <taxon>Pezizomycotina</taxon>
        <taxon>Leotiomycetes</taxon>
        <taxon>Helotiales</taxon>
        <taxon>Helotiaceae</taxon>
        <taxon>Hymenoscyphus</taxon>
    </lineage>
</organism>
<reference evidence="2" key="1">
    <citation type="submission" date="2021-07" db="EMBL/GenBank/DDBJ databases">
        <authorList>
            <person name="Durling M."/>
        </authorList>
    </citation>
    <scope>NUCLEOTIDE SEQUENCE</scope>
</reference>
<dbReference type="OrthoDB" id="3825435at2759"/>
<keyword evidence="3" id="KW-1185">Reference proteome</keyword>
<comment type="caution">
    <text evidence="2">The sequence shown here is derived from an EMBL/GenBank/DDBJ whole genome shotgun (WGS) entry which is preliminary data.</text>
</comment>
<feature type="compositionally biased region" description="Basic and acidic residues" evidence="1">
    <location>
        <begin position="1008"/>
        <end position="1035"/>
    </location>
</feature>
<evidence type="ECO:0000256" key="1">
    <source>
        <dbReference type="SAM" id="MobiDB-lite"/>
    </source>
</evidence>
<feature type="region of interest" description="Disordered" evidence="1">
    <location>
        <begin position="398"/>
        <end position="417"/>
    </location>
</feature>
<feature type="region of interest" description="Disordered" evidence="1">
    <location>
        <begin position="929"/>
        <end position="952"/>
    </location>
</feature>